<organism evidence="1">
    <name type="scientific">Lyngbya confervoides BDU141951</name>
    <dbReference type="NCBI Taxonomy" id="1574623"/>
    <lineage>
        <taxon>Bacteria</taxon>
        <taxon>Bacillati</taxon>
        <taxon>Cyanobacteriota</taxon>
        <taxon>Cyanophyceae</taxon>
        <taxon>Oscillatoriophycideae</taxon>
        <taxon>Oscillatoriales</taxon>
        <taxon>Microcoleaceae</taxon>
        <taxon>Lyngbya</taxon>
    </lineage>
</organism>
<dbReference type="AlphaFoldDB" id="A0A0C1Y9V8"/>
<sequence length="136" mass="15147">MTSSPDVLQAAKAIRPYLADLLERPDANAMGDRLELALNAATDTATQQAEIRQVLSIAEPTREWLRLYLEEQKPAAEILSIIRTYHPLPGKAGVVASPRYRCPVASCHQTWYRREIGAEVPNCPIHGIQMVRESKA</sequence>
<reference evidence="1" key="1">
    <citation type="submission" date="2014-11" db="EMBL/GenBank/DDBJ databases">
        <authorList>
            <person name="Malar M.C."/>
            <person name="Sen D."/>
            <person name="Tripathy S."/>
        </authorList>
    </citation>
    <scope>NUCLEOTIDE SEQUENCE</scope>
    <source>
        <strain evidence="1">BDU141951</strain>
    </source>
</reference>
<evidence type="ECO:0000313" key="1">
    <source>
        <dbReference type="EMBL" id="NEV69425.1"/>
    </source>
</evidence>
<protein>
    <submittedName>
        <fullName evidence="1">Uncharacterized protein</fullName>
    </submittedName>
</protein>
<comment type="caution">
    <text evidence="1">The sequence shown here is derived from an EMBL/GenBank/DDBJ whole genome shotgun (WGS) entry which is preliminary data.</text>
</comment>
<dbReference type="EMBL" id="JTHE02000003">
    <property type="protein sequence ID" value="NEV69425.1"/>
    <property type="molecule type" value="Genomic_DNA"/>
</dbReference>
<reference evidence="1" key="2">
    <citation type="journal article" date="2015" name="Genome Announc.">
        <title>Draft Genome Sequence of Filamentous Marine Cyanobacterium Lyngbya confervoides Strain BDU141951.</title>
        <authorList>
            <person name="Chandrababunaidu M.M."/>
            <person name="Sen D."/>
            <person name="Tripathy S."/>
        </authorList>
    </citation>
    <scope>NUCLEOTIDE SEQUENCE</scope>
    <source>
        <strain evidence="1">BDU141951</strain>
    </source>
</reference>
<reference evidence="1" key="3">
    <citation type="submission" date="2020-02" db="EMBL/GenBank/DDBJ databases">
        <authorList>
            <person name="Sarangi A.N."/>
            <person name="Ghosh S."/>
            <person name="Mukherjee M."/>
            <person name="Tripathy S."/>
        </authorList>
    </citation>
    <scope>NUCLEOTIDE SEQUENCE</scope>
    <source>
        <strain evidence="1">BDU141951</strain>
    </source>
</reference>
<accession>A0A0C1Y9V8</accession>
<proteinExistence type="predicted"/>
<name>A0A0C1Y9V8_9CYAN</name>
<gene>
    <name evidence="1" type="ORF">QQ91_020215</name>
</gene>